<evidence type="ECO:0000313" key="2">
    <source>
        <dbReference type="Proteomes" id="UP000694553"/>
    </source>
</evidence>
<proteinExistence type="predicted"/>
<protein>
    <submittedName>
        <fullName evidence="1">Uncharacterized protein</fullName>
    </submittedName>
</protein>
<sequence>PAGLALARTARAGAGAVLAQSFQEIFANQLGKQFPPPASQPGTGPWFCHLNFPYCPLGLGAAGKWWRQSIGASRCPGWGWGVQGGWQGCCQLPEVPVLQHRSRPADG</sequence>
<dbReference type="AlphaFoldDB" id="A0A8C3DTS8"/>
<reference evidence="1" key="3">
    <citation type="submission" date="2025-09" db="UniProtKB">
        <authorList>
            <consortium name="Ensembl"/>
        </authorList>
    </citation>
    <scope>IDENTIFICATION</scope>
</reference>
<reference evidence="1" key="2">
    <citation type="submission" date="2025-08" db="UniProtKB">
        <authorList>
            <consortium name="Ensembl"/>
        </authorList>
    </citation>
    <scope>IDENTIFICATION</scope>
</reference>
<evidence type="ECO:0000313" key="1">
    <source>
        <dbReference type="Ensembl" id="ENSCMUP00000010819.2"/>
    </source>
</evidence>
<name>A0A8C3DTS8_CORMO</name>
<dbReference type="Ensembl" id="ENSCMUT00000011656.2">
    <property type="protein sequence ID" value="ENSCMUP00000010819.2"/>
    <property type="gene ID" value="ENSCMUG00000006868.2"/>
</dbReference>
<keyword evidence="2" id="KW-1185">Reference proteome</keyword>
<organism evidence="1 2">
    <name type="scientific">Corvus moneduloides</name>
    <name type="common">New Caledonian crow</name>
    <dbReference type="NCBI Taxonomy" id="1196302"/>
    <lineage>
        <taxon>Eukaryota</taxon>
        <taxon>Metazoa</taxon>
        <taxon>Chordata</taxon>
        <taxon>Craniata</taxon>
        <taxon>Vertebrata</taxon>
        <taxon>Euteleostomi</taxon>
        <taxon>Archelosauria</taxon>
        <taxon>Archosauria</taxon>
        <taxon>Dinosauria</taxon>
        <taxon>Saurischia</taxon>
        <taxon>Theropoda</taxon>
        <taxon>Coelurosauria</taxon>
        <taxon>Aves</taxon>
        <taxon>Neognathae</taxon>
        <taxon>Neoaves</taxon>
        <taxon>Telluraves</taxon>
        <taxon>Australaves</taxon>
        <taxon>Passeriformes</taxon>
        <taxon>Corvoidea</taxon>
        <taxon>Corvidae</taxon>
        <taxon>Corvus</taxon>
    </lineage>
</organism>
<accession>A0A8U7P2Z8</accession>
<accession>A0A8C3DTS8</accession>
<dbReference type="Proteomes" id="UP000694553">
    <property type="component" value="Unassembled WGS sequence"/>
</dbReference>
<reference evidence="2" key="1">
    <citation type="submission" date="2019-10" db="EMBL/GenBank/DDBJ databases">
        <title>Corvus moneduloides (New Caledonian crow) genome, bCorMon1, primary haplotype.</title>
        <authorList>
            <person name="Rutz C."/>
            <person name="Fungtammasan C."/>
            <person name="Mountcastle J."/>
            <person name="Formenti G."/>
            <person name="Chow W."/>
            <person name="Howe K."/>
            <person name="Steele M.P."/>
            <person name="Fernandes J."/>
            <person name="Gilbert M.T.P."/>
            <person name="Fedrigo O."/>
            <person name="Jarvis E.D."/>
            <person name="Gemmell N."/>
        </authorList>
    </citation>
    <scope>NUCLEOTIDE SEQUENCE [LARGE SCALE GENOMIC DNA]</scope>
</reference>